<dbReference type="Pfam" id="PF00753">
    <property type="entry name" value="Lactamase_B"/>
    <property type="match status" value="1"/>
</dbReference>
<feature type="domain" description="Metallo-beta-lactamase" evidence="1">
    <location>
        <begin position="77"/>
        <end position="254"/>
    </location>
</feature>
<dbReference type="InterPro" id="IPR036866">
    <property type="entry name" value="RibonucZ/Hydroxyglut_hydro"/>
</dbReference>
<evidence type="ECO:0000259" key="1">
    <source>
        <dbReference type="SMART" id="SM00849"/>
    </source>
</evidence>
<comment type="caution">
    <text evidence="2">The sequence shown here is derived from an EMBL/GenBank/DDBJ whole genome shotgun (WGS) entry which is preliminary data.</text>
</comment>
<dbReference type="OrthoDB" id="10023422at2759"/>
<accession>A0A813MVZ2</accession>
<evidence type="ECO:0000313" key="2">
    <source>
        <dbReference type="EMBL" id="CAF0727850.1"/>
    </source>
</evidence>
<dbReference type="SUPFAM" id="SSF56281">
    <property type="entry name" value="Metallo-hydrolase/oxidoreductase"/>
    <property type="match status" value="1"/>
</dbReference>
<dbReference type="Proteomes" id="UP000663852">
    <property type="component" value="Unassembled WGS sequence"/>
</dbReference>
<protein>
    <recommendedName>
        <fullName evidence="1">Metallo-beta-lactamase domain-containing protein</fullName>
    </recommendedName>
</protein>
<dbReference type="InterPro" id="IPR001279">
    <property type="entry name" value="Metallo-B-lactamas"/>
</dbReference>
<name>A0A813MVZ2_ADIRI</name>
<evidence type="ECO:0000313" key="5">
    <source>
        <dbReference type="Proteomes" id="UP000663852"/>
    </source>
</evidence>
<evidence type="ECO:0000313" key="4">
    <source>
        <dbReference type="Proteomes" id="UP000663828"/>
    </source>
</evidence>
<dbReference type="EMBL" id="CAJNOJ010000002">
    <property type="protein sequence ID" value="CAF0727850.1"/>
    <property type="molecule type" value="Genomic_DNA"/>
</dbReference>
<dbReference type="SMART" id="SM00849">
    <property type="entry name" value="Lactamase_B"/>
    <property type="match status" value="1"/>
</dbReference>
<gene>
    <name evidence="2" type="ORF">EDS130_LOCUS867</name>
    <name evidence="3" type="ORF">XAT740_LOCUS8143</name>
</gene>
<evidence type="ECO:0000313" key="3">
    <source>
        <dbReference type="EMBL" id="CAF0903345.1"/>
    </source>
</evidence>
<dbReference type="EMBL" id="CAJNOR010000400">
    <property type="protein sequence ID" value="CAF0903345.1"/>
    <property type="molecule type" value="Genomic_DNA"/>
</dbReference>
<keyword evidence="4" id="KW-1185">Reference proteome</keyword>
<dbReference type="AlphaFoldDB" id="A0A813MVZ2"/>
<proteinExistence type="predicted"/>
<reference evidence="2" key="1">
    <citation type="submission" date="2021-02" db="EMBL/GenBank/DDBJ databases">
        <authorList>
            <person name="Nowell W R."/>
        </authorList>
    </citation>
    <scope>NUCLEOTIDE SEQUENCE</scope>
</reference>
<sequence>MLFIFFITLTIVSAHQRNSFTCPDGSSNYLPVDLPTSWINGSENCFDSDAKRPDLAAFAVNNDTYILRENKCINYEAPFIYLLFSNDTVLLIDSGATVSLISLPIQQYVETLILHWCLAHKKVREDLSLVVAHTHNHDDHTAGDAQFENKLYTTVVGTSVEEVSKFFQLDNWPNSIGTYSLDNRRQLAIVPIPGHENSSIAFFDCATGLLITGDSLLPGRLYISNFSANVESISRLVNFIESNRLNVTSILGAHIEMTQRNTVDYPRGATHQSKERLLNMSLEQLHQLNNELQQQWKDGFDHRHKAYFDTFILDPKPSELPPLTPGGRVANHGFILLPLDRLGYVWISHKPMFKAPHDFQLVYLASVTNSTVDPLPLPTDITQLSTQFTIEPKESWSLNDLINGNITSFRTKLYAGNFEQGGQYLCDVTITVLRPLLTVVQLNETEVEPYQPLRYSSYLLSNSTVAKDDHIHVFLLHQIRVQPDFDAIVHAIINPANCTTDIDRSQLNALLEQNENEWAFHGIDNDIGDRLTRASGLVRAQLLGDVYSTMCTMSIVAEIQCTIGPEFFEDCNV</sequence>
<dbReference type="Proteomes" id="UP000663828">
    <property type="component" value="Unassembled WGS sequence"/>
</dbReference>
<dbReference type="Gene3D" id="3.60.15.10">
    <property type="entry name" value="Ribonuclease Z/Hydroxyacylglutathione hydrolase-like"/>
    <property type="match status" value="1"/>
</dbReference>
<organism evidence="2 5">
    <name type="scientific">Adineta ricciae</name>
    <name type="common">Rotifer</name>
    <dbReference type="NCBI Taxonomy" id="249248"/>
    <lineage>
        <taxon>Eukaryota</taxon>
        <taxon>Metazoa</taxon>
        <taxon>Spiralia</taxon>
        <taxon>Gnathifera</taxon>
        <taxon>Rotifera</taxon>
        <taxon>Eurotatoria</taxon>
        <taxon>Bdelloidea</taxon>
        <taxon>Adinetida</taxon>
        <taxon>Adinetidae</taxon>
        <taxon>Adineta</taxon>
    </lineage>
</organism>